<organism evidence="3 4">
    <name type="scientific">Cesiribacter andamanensis AMV16</name>
    <dbReference type="NCBI Taxonomy" id="1279009"/>
    <lineage>
        <taxon>Bacteria</taxon>
        <taxon>Pseudomonadati</taxon>
        <taxon>Bacteroidota</taxon>
        <taxon>Cytophagia</taxon>
        <taxon>Cytophagales</taxon>
        <taxon>Cesiribacteraceae</taxon>
        <taxon>Cesiribacter</taxon>
    </lineage>
</organism>
<reference evidence="3 4" key="1">
    <citation type="journal article" date="2013" name="Genome Announc.">
        <title>Draft Genome Sequence of Cesiribacter andamanensis Strain AMV16T, Isolated from a Soil Sample from a Mud Volcano in the Andaman Islands, India.</title>
        <authorList>
            <person name="Shivaji S."/>
            <person name="Ara S."/>
            <person name="Begum Z."/>
            <person name="Srinivas T.N."/>
            <person name="Singh A."/>
            <person name="Kumar Pinnaka A."/>
        </authorList>
    </citation>
    <scope>NUCLEOTIDE SEQUENCE [LARGE SCALE GENOMIC DNA]</scope>
    <source>
        <strain evidence="3 4">AMV16</strain>
    </source>
</reference>
<evidence type="ECO:0000256" key="1">
    <source>
        <dbReference type="SAM" id="MobiDB-lite"/>
    </source>
</evidence>
<comment type="caution">
    <text evidence="3">The sequence shown here is derived from an EMBL/GenBank/DDBJ whole genome shotgun (WGS) entry which is preliminary data.</text>
</comment>
<gene>
    <name evidence="3" type="ORF">ADICEAN_03169</name>
</gene>
<keyword evidence="4" id="KW-1185">Reference proteome</keyword>
<name>M7MZ07_9BACT</name>
<keyword evidence="2" id="KW-1133">Transmembrane helix</keyword>
<accession>M7MZ07</accession>
<evidence type="ECO:0000256" key="2">
    <source>
        <dbReference type="SAM" id="Phobius"/>
    </source>
</evidence>
<dbReference type="STRING" id="1279009.ADICEAN_03169"/>
<feature type="transmembrane region" description="Helical" evidence="2">
    <location>
        <begin position="114"/>
        <end position="133"/>
    </location>
</feature>
<evidence type="ECO:0000313" key="3">
    <source>
        <dbReference type="EMBL" id="EMR01683.1"/>
    </source>
</evidence>
<feature type="region of interest" description="Disordered" evidence="1">
    <location>
        <begin position="134"/>
        <end position="153"/>
    </location>
</feature>
<evidence type="ECO:0000313" key="4">
    <source>
        <dbReference type="Proteomes" id="UP000011910"/>
    </source>
</evidence>
<sequence length="153" mass="17735">MHYRQAGKFRRGKHGALNVHMRIDKGGQKVLLRGRSKRFYACKEPLCQVQAHRAQLPLQDIYQYSIQLHRLPEFRLGSFQIVHRVKKLLEPILHPSYSYICNNLTPWLILKRSYTIFIYLLLALALVLGGCQSSNKGRKQPKRGPIPCPVKDC</sequence>
<dbReference type="EMBL" id="AODQ01000096">
    <property type="protein sequence ID" value="EMR01683.1"/>
    <property type="molecule type" value="Genomic_DNA"/>
</dbReference>
<dbReference type="Proteomes" id="UP000011910">
    <property type="component" value="Unassembled WGS sequence"/>
</dbReference>
<keyword evidence="2" id="KW-0812">Transmembrane</keyword>
<feature type="compositionally biased region" description="Pro residues" evidence="1">
    <location>
        <begin position="144"/>
        <end position="153"/>
    </location>
</feature>
<proteinExistence type="predicted"/>
<keyword evidence="2" id="KW-0472">Membrane</keyword>
<protein>
    <submittedName>
        <fullName evidence="3">Uncharacterized protein</fullName>
    </submittedName>
</protein>
<dbReference type="AlphaFoldDB" id="M7MZ07"/>